<evidence type="ECO:0000256" key="7">
    <source>
        <dbReference type="ARBA" id="ARBA00023136"/>
    </source>
</evidence>
<dbReference type="RefSeq" id="WP_106890056.1">
    <property type="nucleotide sequence ID" value="NZ_CP027860.1"/>
</dbReference>
<feature type="domain" description="ABC3 transporter permease C-terminal" evidence="9">
    <location>
        <begin position="275"/>
        <end position="408"/>
    </location>
</feature>
<feature type="transmembrane region" description="Helical" evidence="8">
    <location>
        <begin position="349"/>
        <end position="369"/>
    </location>
</feature>
<dbReference type="OrthoDB" id="9808461at2"/>
<comment type="subcellular location">
    <subcellularLocation>
        <location evidence="1">Cell membrane</location>
        <topology evidence="1">Multi-pass membrane protein</topology>
    </subcellularLocation>
</comment>
<evidence type="ECO:0000256" key="8">
    <source>
        <dbReference type="SAM" id="Phobius"/>
    </source>
</evidence>
<evidence type="ECO:0000256" key="6">
    <source>
        <dbReference type="ARBA" id="ARBA00022989"/>
    </source>
</evidence>
<dbReference type="InterPro" id="IPR025857">
    <property type="entry name" value="MacB_PCD"/>
</dbReference>
<reference evidence="11 12" key="2">
    <citation type="submission" date="2018-03" db="EMBL/GenBank/DDBJ databases">
        <authorList>
            <person name="Keele B.F."/>
        </authorList>
    </citation>
    <scope>NUCLEOTIDE SEQUENCE [LARGE SCALE GENOMIC DNA]</scope>
    <source>
        <strain evidence="11 12">D13</strain>
    </source>
</reference>
<gene>
    <name evidence="11" type="ORF">C7S18_02475</name>
</gene>
<dbReference type="InterPro" id="IPR051447">
    <property type="entry name" value="Lipoprotein-release_system"/>
</dbReference>
<dbReference type="Pfam" id="PF12704">
    <property type="entry name" value="MacB_PCD"/>
    <property type="match status" value="1"/>
</dbReference>
<evidence type="ECO:0000256" key="3">
    <source>
        <dbReference type="ARBA" id="ARBA00022448"/>
    </source>
</evidence>
<evidence type="ECO:0000256" key="2">
    <source>
        <dbReference type="ARBA" id="ARBA00005236"/>
    </source>
</evidence>
<evidence type="ECO:0000259" key="10">
    <source>
        <dbReference type="Pfam" id="PF12704"/>
    </source>
</evidence>
<keyword evidence="3" id="KW-0813">Transport</keyword>
<dbReference type="Pfam" id="PF02687">
    <property type="entry name" value="FtsX"/>
    <property type="match status" value="1"/>
</dbReference>
<reference evidence="11 12" key="1">
    <citation type="submission" date="2018-03" db="EMBL/GenBank/DDBJ databases">
        <title>Ahniella affigens gen. nov., sp. nov., a gammaproteobacterium isolated from sandy soil near a stream.</title>
        <authorList>
            <person name="Ko Y."/>
            <person name="Kim J.-H."/>
        </authorList>
    </citation>
    <scope>NUCLEOTIDE SEQUENCE [LARGE SCALE GENOMIC DNA]</scope>
    <source>
        <strain evidence="11 12">D13</strain>
    </source>
</reference>
<keyword evidence="7 8" id="KW-0472">Membrane</keyword>
<proteinExistence type="inferred from homology"/>
<sequence>MIRALELMIGLRYTRAKRRNHFISFISLASMLGIALGVCAQITIVSVINGFGTELRARTLSMVAHATVSGFGGEPLQQWPEAVAVAQKLPHVVGAAPYVEREVMLQGGRVSGAIVRGIDPTLEPTVSAIREEIKEGDFAALQPGEFNIVLGKELALWAGASLGDSVLVYAPQVRATPAGLLPQMRRFRVVGLFEAGVSEFDRGMAFIHIQDAQKLFRQGDGVTGVRLKLDDLFQSRAVAESLGAQLQGDFRVRDWTQDNRNLYQALNTEKITMFVIMSLVVAVAAFNLVSSLVMLVIDKQADIAILRTLGLSPGSVMQIFVIQGVVIACVGIAIGTVGGILLAENADRLMNFLEAIFGFDFMPADVYYISALPSDLRMDDVLSIVGLSFVLSTLATLYPAWKAARTKPAEALRYE</sequence>
<name>A0A2P1PMS6_9GAMM</name>
<evidence type="ECO:0000259" key="9">
    <source>
        <dbReference type="Pfam" id="PF02687"/>
    </source>
</evidence>
<accession>A0A2P1PMS6</accession>
<dbReference type="PANTHER" id="PTHR30489">
    <property type="entry name" value="LIPOPROTEIN-RELEASING SYSTEM TRANSMEMBRANE PROTEIN LOLE"/>
    <property type="match status" value="1"/>
</dbReference>
<keyword evidence="4" id="KW-1003">Cell membrane</keyword>
<dbReference type="GO" id="GO:0044874">
    <property type="term" value="P:lipoprotein localization to outer membrane"/>
    <property type="evidence" value="ECO:0007669"/>
    <property type="project" value="TreeGrafter"/>
</dbReference>
<dbReference type="AlphaFoldDB" id="A0A2P1PMS6"/>
<comment type="similarity">
    <text evidence="2">Belongs to the ABC-4 integral membrane protein family. LolC/E subfamily.</text>
</comment>
<keyword evidence="5 8" id="KW-0812">Transmembrane</keyword>
<evidence type="ECO:0000313" key="11">
    <source>
        <dbReference type="EMBL" id="AVP96127.1"/>
    </source>
</evidence>
<feature type="transmembrane region" description="Helical" evidence="8">
    <location>
        <begin position="381"/>
        <end position="401"/>
    </location>
</feature>
<dbReference type="GO" id="GO:0098797">
    <property type="term" value="C:plasma membrane protein complex"/>
    <property type="evidence" value="ECO:0007669"/>
    <property type="project" value="TreeGrafter"/>
</dbReference>
<feature type="transmembrane region" description="Helical" evidence="8">
    <location>
        <begin position="318"/>
        <end position="343"/>
    </location>
</feature>
<evidence type="ECO:0000256" key="5">
    <source>
        <dbReference type="ARBA" id="ARBA00022692"/>
    </source>
</evidence>
<keyword evidence="12" id="KW-1185">Reference proteome</keyword>
<feature type="domain" description="MacB-like periplasmic core" evidence="10">
    <location>
        <begin position="27"/>
        <end position="242"/>
    </location>
</feature>
<organism evidence="11 12">
    <name type="scientific">Ahniella affigens</name>
    <dbReference type="NCBI Taxonomy" id="2021234"/>
    <lineage>
        <taxon>Bacteria</taxon>
        <taxon>Pseudomonadati</taxon>
        <taxon>Pseudomonadota</taxon>
        <taxon>Gammaproteobacteria</taxon>
        <taxon>Lysobacterales</taxon>
        <taxon>Rhodanobacteraceae</taxon>
        <taxon>Ahniella</taxon>
    </lineage>
</organism>
<protein>
    <submittedName>
        <fullName evidence="11">Lipoprotein-releasing system transmembrane subunit LolC</fullName>
    </submittedName>
</protein>
<evidence type="ECO:0000256" key="1">
    <source>
        <dbReference type="ARBA" id="ARBA00004651"/>
    </source>
</evidence>
<dbReference type="KEGG" id="xba:C7S18_02475"/>
<evidence type="ECO:0000256" key="4">
    <source>
        <dbReference type="ARBA" id="ARBA00022475"/>
    </source>
</evidence>
<evidence type="ECO:0000313" key="12">
    <source>
        <dbReference type="Proteomes" id="UP000241074"/>
    </source>
</evidence>
<dbReference type="GO" id="GO:0042953">
    <property type="term" value="P:lipoprotein transport"/>
    <property type="evidence" value="ECO:0007669"/>
    <property type="project" value="InterPro"/>
</dbReference>
<keyword evidence="11" id="KW-0449">Lipoprotein</keyword>
<feature type="transmembrane region" description="Helical" evidence="8">
    <location>
        <begin position="21"/>
        <end position="48"/>
    </location>
</feature>
<dbReference type="InterPro" id="IPR003838">
    <property type="entry name" value="ABC3_permease_C"/>
</dbReference>
<dbReference type="NCBIfam" id="TIGR02212">
    <property type="entry name" value="lolCE"/>
    <property type="match status" value="1"/>
</dbReference>
<dbReference type="EMBL" id="CP027860">
    <property type="protein sequence ID" value="AVP96127.1"/>
    <property type="molecule type" value="Genomic_DNA"/>
</dbReference>
<feature type="transmembrane region" description="Helical" evidence="8">
    <location>
        <begin position="271"/>
        <end position="297"/>
    </location>
</feature>
<dbReference type="PANTHER" id="PTHR30489:SF0">
    <property type="entry name" value="LIPOPROTEIN-RELEASING SYSTEM TRANSMEMBRANE PROTEIN LOLE"/>
    <property type="match status" value="1"/>
</dbReference>
<keyword evidence="6 8" id="KW-1133">Transmembrane helix</keyword>
<dbReference type="Proteomes" id="UP000241074">
    <property type="component" value="Chromosome"/>
</dbReference>
<dbReference type="InterPro" id="IPR011925">
    <property type="entry name" value="LolCE_TM"/>
</dbReference>